<evidence type="ECO:0000259" key="5">
    <source>
        <dbReference type="Pfam" id="PF25151"/>
    </source>
</evidence>
<dbReference type="GO" id="GO:0030488">
    <property type="term" value="P:tRNA methylation"/>
    <property type="evidence" value="ECO:0007669"/>
    <property type="project" value="TreeGrafter"/>
</dbReference>
<dbReference type="EMBL" id="GL832980">
    <property type="protein sequence ID" value="EGD77906.1"/>
    <property type="molecule type" value="Genomic_DNA"/>
</dbReference>
<dbReference type="OrthoDB" id="73997at2759"/>
<feature type="region of interest" description="Disordered" evidence="3">
    <location>
        <begin position="1028"/>
        <end position="1053"/>
    </location>
</feature>
<accession>F2ULA7</accession>
<dbReference type="eggNOG" id="KOG1810">
    <property type="taxonomic scope" value="Eukaryota"/>
</dbReference>
<dbReference type="PANTHER" id="PTHR14387">
    <property type="entry name" value="THADA/DEATH RECEPTOR INTERACTING PROTEIN"/>
    <property type="match status" value="1"/>
</dbReference>
<dbReference type="InterPro" id="IPR056842">
    <property type="entry name" value="THADA-like_TPR_C"/>
</dbReference>
<evidence type="ECO:0000256" key="3">
    <source>
        <dbReference type="SAM" id="MobiDB-lite"/>
    </source>
</evidence>
<name>F2ULA7_SALR5</name>
<feature type="compositionally biased region" description="Acidic residues" evidence="3">
    <location>
        <begin position="835"/>
        <end position="845"/>
    </location>
</feature>
<protein>
    <submittedName>
        <fullName evidence="6">Uncharacterized protein</fullName>
    </submittedName>
</protein>
<feature type="compositionally biased region" description="Basic residues" evidence="3">
    <location>
        <begin position="566"/>
        <end position="576"/>
    </location>
</feature>
<evidence type="ECO:0000259" key="4">
    <source>
        <dbReference type="Pfam" id="PF10350"/>
    </source>
</evidence>
<dbReference type="InterPro" id="IPR051954">
    <property type="entry name" value="tRNA_methyltransferase_THADA"/>
</dbReference>
<sequence length="2267" mass="243310">MLARVHEHVRALESSSSTSHWPLITKTLRTAVLEGGDTPSRKHIEAVAQSWYVDLHNVIKGGKGDVRQQRLQAAANTSDNAFAHIVSALVGLHMIVSGMSRRHLSKAMSSLHEHYPDQTRVGYEEHLEHLLRTCTDDNAVSVVADIAALADVAALSCVRTALEQLIVPWIKALSAALRVVRDTPQDQLNEASAHTCVKAYVLTLQQLDAPLLALLDEEETGAHKHEFEAIPSLLADIVVSTTVREVALMSAMGLGYTVALFSRNESPSARATNALAALALGTPAARVHASGLATAAEALKTIHANIIGPFASTGDVDWSVTMKQLSNQQLQVSVAVTHALLSTLSITDLCAPIDLSPITGQACEGVLLLDVLLPFVSTLSHSHVSESLRHSVYNVFRAWSTTLATAAEQFPHVIFSQGALRAHTGAPSLVHFLEATLFRDWEDPIEAVRDGAAHVFRQLLNVDRISSTRDDVSPLNLASSFTTRLIAFDWRVKGRYALLAMVVPHMGWDKLLAIAPRLKHELLLCCGINTLIKPALTVYVACLKDLRQREVDRAESGGSKSDTPKQTKKKKKKSKKDKGGVDHSILEDRIASRWHAAWSDLLLDVLASDAPGTSDALSATWLVKTTKVVPRAVHILIAGVSAALDSATGDGAARLQLLRRYALLLSNAKKSGFITSHDLEALRDNKGRNDNEASADKTCPTTETRAAPKGTPSHTTAANSSVSATALHLSLSHIREALTCSMPTVRLDTLRFVCVNVQTSGEPAEAELSLFRAFLPHNLANTTSALRQRLFADVSAMLQRLRDSWVAANTVSTKLDEKVQKQLESSKTPQPTPKDDDDDDDEEDGDGRVGRSGDDDGDGMGGLEPAVMRALDEAFATIVRREDKLVSTCLWMIDLCDANLFPGSCYQRRCSALQLLTCLVDVVGGIDWSVCPPPIVTALENLLPSLVHGLQDNFDDTRNATCNLLVQIHGLASASEQPEAAGAAAPVVKRLWSRFMGMIDNAKAMIAETAAAYARAFVLVAFSNTTQLQQQKQRPAEEEAAVNAGSDEGVPEPPASPKAFVQFLLARAEQQLQFARTHTLQAAKTKPMHGTLQALHLVLDAVAPHMTVEWEGLLSRVVDVSTQAAEFCLSLLTTGVSDDTRAMPSFQDMGTSLTQIVRDQGGDVQRDFPFMLSFMWLNIRTACRSLASVAVIAARAPPKAAGSAVDAAAITAIKEKMCLVLKRCRHRGVIESTALSLTTVAQHLMQSKRADLRPLPQQWLAAEIALLETDSELETLSVTRRSAGLPHVVHSLALARKKGSRMLHPHLEKLIALAGVQPSSDTHASSAETQDMRQVHCFNVLKVLFAESLLNSDTQQYVSPAMVLAIRGFSSPVWSIRNASLQLFGILLPRVLGGVRLETENRAISITTQDFIARYGDVWVLLLQELTTSTEQSAANIQTHLFAVMTLLSKLRTVSEALTATAAQQLQALLAALMKLTASPILAVRCSAARALAGLLPPEDKHRTSVKWARDVFSFSHNCDAPSTSRNHNRRHGLALSLAELLRDELASTSELIDHVAVVAAIETQQVDWQQFVQATSPFALATHLDVLGVLWQLCCERATASPPAADTPAAEAEAAVRRHLQNLATATLVLTSRVRSVCGADKALFTAGTWLALLLAHASSQDNGDADNNSSNNNSAAALAHALPALESYDAHLALLRSVCRRRTHASSGAAHAETVGEDSSNAAGDDGADGDVGGDTQQDVHAGNDGVWMALVCRGLSCVVSSPAFSHHEKQQLLLEYAPLLERLLQAKANEEALADLVCTVTVAQAHIRDECARNASLQEAWLVVSGLTLATAPGSVDVGAWLAAVLGVSTAAAPATAQLAALRSLHHARFALASLHPQEQAQALQAVAFHLLAEDERHREMASAAATPLLLASRAATLSSTRMTVATPANEHAALHACFKAMVGICLANPETCGRSFVNYLWSILFTPSTPKAEGAATTTVLFAAEDLNPYAEQVHMVQLAMQSLLALCHPGINNSNLERLASFSTNWKDAAVNGQLARILQEVIVDNTPAVAAHLKLLLLNTPPGAQDDNLDGKAVVALYRAFSAFAACVYVSHVLAPALDEPLDWMDPTILDMFPGLLDVCLAWQGRSDLHHIRMLRSAAFVLNRAVFARHRPNPTAETRGATLLLTLGVLAMVTAHSTATDVASSLDDFVLPPPGESVMLNTGGASALADSDQQGQLSAEGAAGEMVDIGGSGEDEKAELDVFSVTSACDDMQLALLPLTL</sequence>
<feature type="domain" description="DUF2428" evidence="4">
    <location>
        <begin position="1113"/>
        <end position="1375"/>
    </location>
</feature>
<dbReference type="PANTHER" id="PTHR14387:SF0">
    <property type="entry name" value="DUF2428 DOMAIN-CONTAINING PROTEIN"/>
    <property type="match status" value="1"/>
</dbReference>
<dbReference type="SUPFAM" id="SSF48371">
    <property type="entry name" value="ARM repeat"/>
    <property type="match status" value="1"/>
</dbReference>
<feature type="compositionally biased region" description="Basic and acidic residues" evidence="3">
    <location>
        <begin position="685"/>
        <end position="695"/>
    </location>
</feature>
<keyword evidence="2" id="KW-0819">tRNA processing</keyword>
<keyword evidence="7" id="KW-1185">Reference proteome</keyword>
<feature type="region of interest" description="Disordered" evidence="3">
    <location>
        <begin position="685"/>
        <end position="719"/>
    </location>
</feature>
<organism evidence="7">
    <name type="scientific">Salpingoeca rosetta (strain ATCC 50818 / BSB-021)</name>
    <dbReference type="NCBI Taxonomy" id="946362"/>
    <lineage>
        <taxon>Eukaryota</taxon>
        <taxon>Choanoflagellata</taxon>
        <taxon>Craspedida</taxon>
        <taxon>Salpingoecidae</taxon>
        <taxon>Salpingoeca</taxon>
    </lineage>
</organism>
<dbReference type="GO" id="GO:0005829">
    <property type="term" value="C:cytosol"/>
    <property type="evidence" value="ECO:0007669"/>
    <property type="project" value="TreeGrafter"/>
</dbReference>
<dbReference type="Pfam" id="PF25151">
    <property type="entry name" value="TPR_Trm732_C"/>
    <property type="match status" value="1"/>
</dbReference>
<proteinExistence type="inferred from homology"/>
<evidence type="ECO:0000256" key="1">
    <source>
        <dbReference type="ARBA" id="ARBA00010409"/>
    </source>
</evidence>
<dbReference type="KEGG" id="sre:PTSG_09541"/>
<reference evidence="6" key="1">
    <citation type="submission" date="2009-08" db="EMBL/GenBank/DDBJ databases">
        <title>Annotation of Salpingoeca rosetta.</title>
        <authorList>
            <consortium name="The Broad Institute Genome Sequencing Platform"/>
            <person name="Russ C."/>
            <person name="Cuomo C."/>
            <person name="Burger G."/>
            <person name="Gray M.W."/>
            <person name="Holland P.W.H."/>
            <person name="King N."/>
            <person name="Lang F.B.F."/>
            <person name="Roger A.J."/>
            <person name="Ruiz-Trillo I."/>
            <person name="Young S.K."/>
            <person name="Zeng Q."/>
            <person name="Gargeya S."/>
            <person name="Alvarado L."/>
            <person name="Berlin A."/>
            <person name="Chapman S.B."/>
            <person name="Chen Z."/>
            <person name="Freedman E."/>
            <person name="Gellesch M."/>
            <person name="Goldberg J."/>
            <person name="Griggs A."/>
            <person name="Gujja S."/>
            <person name="Heilman E."/>
            <person name="Heiman D."/>
            <person name="Howarth C."/>
            <person name="Mehta T."/>
            <person name="Neiman D."/>
            <person name="Pearson M."/>
            <person name="Roberts A."/>
            <person name="Saif S."/>
            <person name="Shea T."/>
            <person name="Shenoy N."/>
            <person name="Sisk P."/>
            <person name="Stolte C."/>
            <person name="Sykes S."/>
            <person name="White J."/>
            <person name="Yandava C."/>
            <person name="Haas B."/>
            <person name="Nusbaum C."/>
            <person name="Birren B."/>
        </authorList>
    </citation>
    <scope>NUCLEOTIDE SEQUENCE [LARGE SCALE GENOMIC DNA]</scope>
    <source>
        <strain evidence="6">ATCC 50818</strain>
    </source>
</reference>
<comment type="similarity">
    <text evidence="1">Belongs to the THADA family.</text>
</comment>
<dbReference type="GeneID" id="16070523"/>
<feature type="region of interest" description="Disordered" evidence="3">
    <location>
        <begin position="553"/>
        <end position="580"/>
    </location>
</feature>
<dbReference type="STRING" id="946362.F2ULA7"/>
<evidence type="ECO:0000256" key="2">
    <source>
        <dbReference type="ARBA" id="ARBA00022694"/>
    </source>
</evidence>
<dbReference type="FunCoup" id="F2ULA7">
    <property type="interactions" value="790"/>
</dbReference>
<evidence type="ECO:0000313" key="7">
    <source>
        <dbReference type="Proteomes" id="UP000007799"/>
    </source>
</evidence>
<gene>
    <name evidence="6" type="ORF">PTSG_09541</name>
</gene>
<evidence type="ECO:0000313" key="6">
    <source>
        <dbReference type="EMBL" id="EGD77906.1"/>
    </source>
</evidence>
<dbReference type="Pfam" id="PF10350">
    <property type="entry name" value="DUF2428"/>
    <property type="match status" value="1"/>
</dbReference>
<dbReference type="Proteomes" id="UP000007799">
    <property type="component" value="Unassembled WGS sequence"/>
</dbReference>
<feature type="region of interest" description="Disordered" evidence="3">
    <location>
        <begin position="817"/>
        <end position="863"/>
    </location>
</feature>
<dbReference type="InParanoid" id="F2ULA7"/>
<dbReference type="RefSeq" id="XP_004989970.1">
    <property type="nucleotide sequence ID" value="XM_004989913.1"/>
</dbReference>
<feature type="domain" description="tRNA (32-2'-O)-methyltransferase regulator THADA-like C-terminal TPR repeats region" evidence="5">
    <location>
        <begin position="1377"/>
        <end position="1538"/>
    </location>
</feature>
<dbReference type="InterPro" id="IPR016024">
    <property type="entry name" value="ARM-type_fold"/>
</dbReference>
<dbReference type="InterPro" id="IPR019442">
    <property type="entry name" value="THADA/TRM732_DUF2428"/>
</dbReference>
<feature type="region of interest" description="Disordered" evidence="3">
    <location>
        <begin position="1709"/>
        <end position="1741"/>
    </location>
</feature>